<keyword evidence="2" id="KW-1185">Reference proteome</keyword>
<sequence>MLRKYTEKSNIKVLVSKYVKEILEEDTKHFNIPKYDLCNRILIKFFLRTDTNFSRLTPFEEKEYLQFSLQKDNIPRYIELKKLMKEKTESEMIREIFVSYTTLPPFLREINLFEEKIVFLITAKKEYKKLKLYTDEGIIEGKINSLKRNEINNYLEVEINSKKYYISRVEIIN</sequence>
<name>A0A1Z3CIF4_FUSNP</name>
<dbReference type="AlphaFoldDB" id="A0A1Z3CIF4"/>
<organism evidence="1 2">
    <name type="scientific">Fusobacterium nucleatum subsp. polymorphum</name>
    <name type="common">Fusobacterium polymorphum</name>
    <dbReference type="NCBI Taxonomy" id="76857"/>
    <lineage>
        <taxon>Bacteria</taxon>
        <taxon>Fusobacteriati</taxon>
        <taxon>Fusobacteriota</taxon>
        <taxon>Fusobacteriia</taxon>
        <taxon>Fusobacteriales</taxon>
        <taxon>Fusobacteriaceae</taxon>
        <taxon>Fusobacterium</taxon>
    </lineage>
</organism>
<reference evidence="1 2" key="1">
    <citation type="submission" date="2017-06" db="EMBL/GenBank/DDBJ databases">
        <title>Draft genome sequence of Fusobacterium nucleatum subsp. polymorphum KCOM 1260 (=ChDC F218).</title>
        <authorList>
            <person name="Kook J.-K."/>
            <person name="Park S.-N."/>
            <person name="Lim Y.K."/>
            <person name="Roh H."/>
        </authorList>
    </citation>
    <scope>NUCLEOTIDE SEQUENCE [LARGE SCALE GENOMIC DNA]</scope>
    <source>
        <strain evidence="2">KCOM 1260 (ChDC F218)</strain>
    </source>
</reference>
<evidence type="ECO:0000313" key="1">
    <source>
        <dbReference type="EMBL" id="ASC03205.1"/>
    </source>
</evidence>
<protein>
    <submittedName>
        <fullName evidence="1">DeoR family transcriptional regulator</fullName>
    </submittedName>
</protein>
<evidence type="ECO:0000313" key="2">
    <source>
        <dbReference type="Proteomes" id="UP000196759"/>
    </source>
</evidence>
<gene>
    <name evidence="1" type="ORF">CBG50_07805</name>
</gene>
<dbReference type="Proteomes" id="UP000196759">
    <property type="component" value="Chromosome"/>
</dbReference>
<dbReference type="EMBL" id="CP021934">
    <property type="protein sequence ID" value="ASC03205.1"/>
    <property type="molecule type" value="Genomic_DNA"/>
</dbReference>
<dbReference type="RefSeq" id="WP_088337401.1">
    <property type="nucleotide sequence ID" value="NZ_CP021934.1"/>
</dbReference>
<accession>A0A1Z3CIF4</accession>
<proteinExistence type="predicted"/>